<sequence>MRRYAVKDRMEVLAEYLEEQFTLHPASDLCESASNHEQVERCVQEFLSSRCHRYRGTTTYPRRRQLRRSPDCPSGKPWSPTGFRL</sequence>
<dbReference type="OrthoDB" id="412981at2759"/>
<accession>A0A4C1YL81</accession>
<protein>
    <submittedName>
        <fullName evidence="2">Uncharacterized protein</fullName>
    </submittedName>
</protein>
<feature type="region of interest" description="Disordered" evidence="1">
    <location>
        <begin position="62"/>
        <end position="85"/>
    </location>
</feature>
<keyword evidence="3" id="KW-1185">Reference proteome</keyword>
<dbReference type="AlphaFoldDB" id="A0A4C1YL81"/>
<reference evidence="2 3" key="1">
    <citation type="journal article" date="2019" name="Commun. Biol.">
        <title>The bagworm genome reveals a unique fibroin gene that provides high tensile strength.</title>
        <authorList>
            <person name="Kono N."/>
            <person name="Nakamura H."/>
            <person name="Ohtoshi R."/>
            <person name="Tomita M."/>
            <person name="Numata K."/>
            <person name="Arakawa K."/>
        </authorList>
    </citation>
    <scope>NUCLEOTIDE SEQUENCE [LARGE SCALE GENOMIC DNA]</scope>
</reference>
<evidence type="ECO:0000313" key="2">
    <source>
        <dbReference type="EMBL" id="GBP76966.1"/>
    </source>
</evidence>
<organism evidence="2 3">
    <name type="scientific">Eumeta variegata</name>
    <name type="common">Bagworm moth</name>
    <name type="synonym">Eumeta japonica</name>
    <dbReference type="NCBI Taxonomy" id="151549"/>
    <lineage>
        <taxon>Eukaryota</taxon>
        <taxon>Metazoa</taxon>
        <taxon>Ecdysozoa</taxon>
        <taxon>Arthropoda</taxon>
        <taxon>Hexapoda</taxon>
        <taxon>Insecta</taxon>
        <taxon>Pterygota</taxon>
        <taxon>Neoptera</taxon>
        <taxon>Endopterygota</taxon>
        <taxon>Lepidoptera</taxon>
        <taxon>Glossata</taxon>
        <taxon>Ditrysia</taxon>
        <taxon>Tineoidea</taxon>
        <taxon>Psychidae</taxon>
        <taxon>Oiketicinae</taxon>
        <taxon>Eumeta</taxon>
    </lineage>
</organism>
<proteinExistence type="predicted"/>
<comment type="caution">
    <text evidence="2">The sequence shown here is derived from an EMBL/GenBank/DDBJ whole genome shotgun (WGS) entry which is preliminary data.</text>
</comment>
<name>A0A4C1YL81_EUMVA</name>
<dbReference type="Proteomes" id="UP000299102">
    <property type="component" value="Unassembled WGS sequence"/>
</dbReference>
<gene>
    <name evidence="2" type="ORF">EVAR_63313_1</name>
</gene>
<evidence type="ECO:0000256" key="1">
    <source>
        <dbReference type="SAM" id="MobiDB-lite"/>
    </source>
</evidence>
<dbReference type="EMBL" id="BGZK01001312">
    <property type="protein sequence ID" value="GBP76966.1"/>
    <property type="molecule type" value="Genomic_DNA"/>
</dbReference>
<evidence type="ECO:0000313" key="3">
    <source>
        <dbReference type="Proteomes" id="UP000299102"/>
    </source>
</evidence>